<reference evidence="3" key="1">
    <citation type="submission" date="2022-11" db="UniProtKB">
        <authorList>
            <consortium name="WormBaseParasite"/>
        </authorList>
    </citation>
    <scope>IDENTIFICATION</scope>
</reference>
<feature type="coiled-coil region" evidence="1">
    <location>
        <begin position="2"/>
        <end position="100"/>
    </location>
</feature>
<name>A0A914HI71_GLORO</name>
<keyword evidence="1" id="KW-0175">Coiled coil</keyword>
<organism evidence="2 3">
    <name type="scientific">Globodera rostochiensis</name>
    <name type="common">Golden nematode worm</name>
    <name type="synonym">Heterodera rostochiensis</name>
    <dbReference type="NCBI Taxonomy" id="31243"/>
    <lineage>
        <taxon>Eukaryota</taxon>
        <taxon>Metazoa</taxon>
        <taxon>Ecdysozoa</taxon>
        <taxon>Nematoda</taxon>
        <taxon>Chromadorea</taxon>
        <taxon>Rhabditida</taxon>
        <taxon>Tylenchina</taxon>
        <taxon>Tylenchomorpha</taxon>
        <taxon>Tylenchoidea</taxon>
        <taxon>Heteroderidae</taxon>
        <taxon>Heteroderinae</taxon>
        <taxon>Globodera</taxon>
    </lineage>
</organism>
<keyword evidence="2" id="KW-1185">Reference proteome</keyword>
<dbReference type="Proteomes" id="UP000887572">
    <property type="component" value="Unplaced"/>
</dbReference>
<evidence type="ECO:0000256" key="1">
    <source>
        <dbReference type="SAM" id="Coils"/>
    </source>
</evidence>
<evidence type="ECO:0000313" key="3">
    <source>
        <dbReference type="WBParaSite" id="Gr19_v10_g17751.t1"/>
    </source>
</evidence>
<dbReference type="WBParaSite" id="Gr19_v10_g17751.t1">
    <property type="protein sequence ID" value="Gr19_v10_g17751.t1"/>
    <property type="gene ID" value="Gr19_v10_g17751"/>
</dbReference>
<evidence type="ECO:0000313" key="2">
    <source>
        <dbReference type="Proteomes" id="UP000887572"/>
    </source>
</evidence>
<protein>
    <submittedName>
        <fullName evidence="3">Uncharacterized protein</fullName>
    </submittedName>
</protein>
<dbReference type="AlphaFoldDB" id="A0A914HI71"/>
<dbReference type="Gene3D" id="2.60.120.920">
    <property type="match status" value="1"/>
</dbReference>
<dbReference type="InterPro" id="IPR043136">
    <property type="entry name" value="B30.2/SPRY_sf"/>
</dbReference>
<accession>A0A914HI71</accession>
<proteinExistence type="predicted"/>
<sequence length="181" mass="20431">MEQQLKEMQHEMKNARLELENKALHAALEHQKLLNAHKDMELELKQLKQGLIGLEQKQTANFEQQKTDQKALSATIDHGMSQLKGELIAKMEEYQKAQQQNIDALTSGQKANGLTLQNRWDSAACHKDLTLTEPHQLIVQLTGASCVYRSVFAEQPIPKTDFGGIFYFEVTISGEVAGRDE</sequence>